<dbReference type="EMBL" id="UINC01081077">
    <property type="protein sequence ID" value="SVC24599.1"/>
    <property type="molecule type" value="Genomic_DNA"/>
</dbReference>
<accession>A0A382KK47</accession>
<evidence type="ECO:0008006" key="2">
    <source>
        <dbReference type="Google" id="ProtNLM"/>
    </source>
</evidence>
<gene>
    <name evidence="1" type="ORF">METZ01_LOCUS277453</name>
</gene>
<evidence type="ECO:0000313" key="1">
    <source>
        <dbReference type="EMBL" id="SVC24599.1"/>
    </source>
</evidence>
<proteinExistence type="predicted"/>
<sequence>MASDTTPLVDAVADPKRRKAETAIRQPEDTIVYVEGGLDRAFFRKHTSAPNLTFTNIGMNRGKPEILSTVSKAEYSYGIVDMDHDFDSSEITSSRLVDTSKQCCLYGFVTQGEGNEEMIELAIATVHSVCRDLQDDPRINLNRSQMVEQLTYGGDRFGNFVSERTKARLYRGHLGKTPETRAPAEGECNWSDVVSSNGNPVRDRITDSMSQGYELFKQEYSEQISDAGINEHDICDTIILLFKNQYEGYQDREALVMSRVEFHVGRLMIRKGNYDMANYFLGELGIIDH</sequence>
<name>A0A382KK47_9ZZZZ</name>
<dbReference type="AlphaFoldDB" id="A0A382KK47"/>
<reference evidence="1" key="1">
    <citation type="submission" date="2018-05" db="EMBL/GenBank/DDBJ databases">
        <authorList>
            <person name="Lanie J.A."/>
            <person name="Ng W.-L."/>
            <person name="Kazmierczak K.M."/>
            <person name="Andrzejewski T.M."/>
            <person name="Davidsen T.M."/>
            <person name="Wayne K.J."/>
            <person name="Tettelin H."/>
            <person name="Glass J.I."/>
            <person name="Rusch D."/>
            <person name="Podicherti R."/>
            <person name="Tsui H.-C.T."/>
            <person name="Winkler M.E."/>
        </authorList>
    </citation>
    <scope>NUCLEOTIDE SEQUENCE</scope>
</reference>
<protein>
    <recommendedName>
        <fullName evidence="2">DUF4435 domain-containing protein</fullName>
    </recommendedName>
</protein>
<organism evidence="1">
    <name type="scientific">marine metagenome</name>
    <dbReference type="NCBI Taxonomy" id="408172"/>
    <lineage>
        <taxon>unclassified sequences</taxon>
        <taxon>metagenomes</taxon>
        <taxon>ecological metagenomes</taxon>
    </lineage>
</organism>